<feature type="domain" description="D-isomer specific 2-hydroxyacid dehydrogenase NAD-binding" evidence="2">
    <location>
        <begin position="2"/>
        <end position="48"/>
    </location>
</feature>
<dbReference type="InterPro" id="IPR036291">
    <property type="entry name" value="NAD(P)-bd_dom_sf"/>
</dbReference>
<dbReference type="RefSeq" id="WP_226910097.1">
    <property type="nucleotide sequence ID" value="NZ_JABUYJ010000008.1"/>
</dbReference>
<gene>
    <name evidence="3" type="ORF">ACEN37_07350</name>
</gene>
<sequence length="50" mass="5727">MLFEERLRQMKQGAYLFNFGRGSIVDTTGMLSVLEEDSLAGYYTDFPEEA</sequence>
<accession>A0ABW8UNV2</accession>
<dbReference type="Pfam" id="PF02826">
    <property type="entry name" value="2-Hacid_dh_C"/>
    <property type="match status" value="1"/>
</dbReference>
<proteinExistence type="predicted"/>
<dbReference type="Gene3D" id="3.40.50.720">
    <property type="entry name" value="NAD(P)-binding Rossmann-like Domain"/>
    <property type="match status" value="1"/>
</dbReference>
<dbReference type="SUPFAM" id="SSF51735">
    <property type="entry name" value="NAD(P)-binding Rossmann-fold domains"/>
    <property type="match status" value="1"/>
</dbReference>
<dbReference type="InterPro" id="IPR029753">
    <property type="entry name" value="D-isomer_DH_CS"/>
</dbReference>
<keyword evidence="4" id="KW-1185">Reference proteome</keyword>
<dbReference type="EMBL" id="JBGQQK010000018">
    <property type="protein sequence ID" value="MFL2103072.1"/>
    <property type="molecule type" value="Genomic_DNA"/>
</dbReference>
<evidence type="ECO:0000313" key="4">
    <source>
        <dbReference type="Proteomes" id="UP001625374"/>
    </source>
</evidence>
<comment type="caution">
    <text evidence="3">The sequence shown here is derived from an EMBL/GenBank/DDBJ whole genome shotgun (WGS) entry which is preliminary data.</text>
</comment>
<dbReference type="InterPro" id="IPR006140">
    <property type="entry name" value="D-isomer_DH_NAD-bd"/>
</dbReference>
<keyword evidence="1" id="KW-0560">Oxidoreductase</keyword>
<evidence type="ECO:0000256" key="1">
    <source>
        <dbReference type="ARBA" id="ARBA00023002"/>
    </source>
</evidence>
<evidence type="ECO:0000259" key="2">
    <source>
        <dbReference type="Pfam" id="PF02826"/>
    </source>
</evidence>
<name>A0ABW8UNV2_9LACT</name>
<dbReference type="PROSITE" id="PS00671">
    <property type="entry name" value="D_2_HYDROXYACID_DH_3"/>
    <property type="match status" value="1"/>
</dbReference>
<reference evidence="3 4" key="1">
    <citation type="submission" date="2024-08" db="EMBL/GenBank/DDBJ databases">
        <authorList>
            <person name="Arias E."/>
        </authorList>
    </citation>
    <scope>NUCLEOTIDE SEQUENCE [LARGE SCALE GENOMIC DNA]</scope>
    <source>
        <strain evidence="3 4">FAM 24106</strain>
    </source>
</reference>
<organism evidence="3 4">
    <name type="scientific">Marinilactibacillus psychrotolerans</name>
    <dbReference type="NCBI Taxonomy" id="191770"/>
    <lineage>
        <taxon>Bacteria</taxon>
        <taxon>Bacillati</taxon>
        <taxon>Bacillota</taxon>
        <taxon>Bacilli</taxon>
        <taxon>Lactobacillales</taxon>
        <taxon>Carnobacteriaceae</taxon>
        <taxon>Marinilactibacillus</taxon>
    </lineage>
</organism>
<protein>
    <submittedName>
        <fullName evidence="3">NAD(P)-dependent oxidoreductase</fullName>
    </submittedName>
</protein>
<dbReference type="Proteomes" id="UP001625374">
    <property type="component" value="Unassembled WGS sequence"/>
</dbReference>
<evidence type="ECO:0000313" key="3">
    <source>
        <dbReference type="EMBL" id="MFL2103072.1"/>
    </source>
</evidence>